<dbReference type="AlphaFoldDB" id="A0ABD3JAY0"/>
<dbReference type="PANTHER" id="PTHR24414">
    <property type="entry name" value="F-BOX/KELCH-REPEAT PROTEIN SKIP4"/>
    <property type="match status" value="1"/>
</dbReference>
<evidence type="ECO:0000259" key="2">
    <source>
        <dbReference type="Pfam" id="PF00646"/>
    </source>
</evidence>
<protein>
    <recommendedName>
        <fullName evidence="6">F-box domain-containing protein</fullName>
    </recommendedName>
</protein>
<evidence type="ECO:0000313" key="5">
    <source>
        <dbReference type="Proteomes" id="UP001634007"/>
    </source>
</evidence>
<dbReference type="InterPro" id="IPR036047">
    <property type="entry name" value="F-box-like_dom_sf"/>
</dbReference>
<keyword evidence="5" id="KW-1185">Reference proteome</keyword>
<dbReference type="InterPro" id="IPR015915">
    <property type="entry name" value="Kelch-typ_b-propeller"/>
</dbReference>
<dbReference type="SUPFAM" id="SSF81383">
    <property type="entry name" value="F-box domain"/>
    <property type="match status" value="1"/>
</dbReference>
<dbReference type="EMBL" id="JBJKBG010000009">
    <property type="protein sequence ID" value="KAL3721600.1"/>
    <property type="molecule type" value="Genomic_DNA"/>
</dbReference>
<feature type="region of interest" description="Disordered" evidence="1">
    <location>
        <begin position="1"/>
        <end position="24"/>
    </location>
</feature>
<evidence type="ECO:0000259" key="3">
    <source>
        <dbReference type="Pfam" id="PF25210"/>
    </source>
</evidence>
<feature type="domain" description="FKB95-like N-terminal Kelch" evidence="3">
    <location>
        <begin position="105"/>
        <end position="359"/>
    </location>
</feature>
<evidence type="ECO:0008006" key="6">
    <source>
        <dbReference type="Google" id="ProtNLM"/>
    </source>
</evidence>
<dbReference type="Gene3D" id="2.120.10.80">
    <property type="entry name" value="Kelch-type beta propeller"/>
    <property type="match status" value="1"/>
</dbReference>
<reference evidence="4 5" key="1">
    <citation type="submission" date="2024-11" db="EMBL/GenBank/DDBJ databases">
        <title>Chromosome-level genome assembly of Eucalyptus globulus Labill. provides insights into its genome evolution.</title>
        <authorList>
            <person name="Li X."/>
        </authorList>
    </citation>
    <scope>NUCLEOTIDE SEQUENCE [LARGE SCALE GENOMIC DNA]</scope>
    <source>
        <strain evidence="4">CL2024</strain>
        <tissue evidence="4">Fresh tender leaves</tissue>
    </source>
</reference>
<dbReference type="Pfam" id="PF00646">
    <property type="entry name" value="F-box"/>
    <property type="match status" value="1"/>
</dbReference>
<name>A0ABD3JAY0_EUCGL</name>
<sequence>MSGAASSAAAPAAAAPPETPPPLFPSLPDDVAVNIIARVPSSHDPTLALVSRSFRSLLSSPLLSSARRLLRRNQPSLYLVLRHPSSPSSSSSSASSPASHLWYTLHSSRRLVPIAPIPSPSIGSAFAVVGSRIYVLGGSVNDVASPRVWVLDCRFHRWEPGPSMRVGREFAAAGVVGEKLYVMGGCTLDTWSRAAHWAEVLDPGAGSWAAVPSESLEVREKWMHASAVVDGRIYAMADRSGVVYDVDKEVWESVEDELDMGWRGRACVIDGVLYCYDYLGKIRGFDVKAGVWKELKGVESGLPKFLCGATMTNLGGNLVVVWEGKGGGKEMEVWCAEIAVKKDEHGELVGCICWSDLVLKVSNGSSIVNCLAVALSSWSD</sequence>
<accession>A0ABD3JAY0</accession>
<organism evidence="4 5">
    <name type="scientific">Eucalyptus globulus</name>
    <name type="common">Tasmanian blue gum</name>
    <dbReference type="NCBI Taxonomy" id="34317"/>
    <lineage>
        <taxon>Eukaryota</taxon>
        <taxon>Viridiplantae</taxon>
        <taxon>Streptophyta</taxon>
        <taxon>Embryophyta</taxon>
        <taxon>Tracheophyta</taxon>
        <taxon>Spermatophyta</taxon>
        <taxon>Magnoliopsida</taxon>
        <taxon>eudicotyledons</taxon>
        <taxon>Gunneridae</taxon>
        <taxon>Pentapetalae</taxon>
        <taxon>rosids</taxon>
        <taxon>malvids</taxon>
        <taxon>Myrtales</taxon>
        <taxon>Myrtaceae</taxon>
        <taxon>Myrtoideae</taxon>
        <taxon>Eucalypteae</taxon>
        <taxon>Eucalyptus</taxon>
    </lineage>
</organism>
<dbReference type="InterPro" id="IPR001810">
    <property type="entry name" value="F-box_dom"/>
</dbReference>
<dbReference type="InterPro" id="IPR050354">
    <property type="entry name" value="F-box/kelch-repeat_ARATH"/>
</dbReference>
<dbReference type="Pfam" id="PF25210">
    <property type="entry name" value="Kelch_FKB95"/>
    <property type="match status" value="1"/>
</dbReference>
<evidence type="ECO:0000256" key="1">
    <source>
        <dbReference type="SAM" id="MobiDB-lite"/>
    </source>
</evidence>
<dbReference type="InterPro" id="IPR057499">
    <property type="entry name" value="Kelch_FKB95"/>
</dbReference>
<feature type="compositionally biased region" description="Low complexity" evidence="1">
    <location>
        <begin position="1"/>
        <end position="16"/>
    </location>
</feature>
<proteinExistence type="predicted"/>
<evidence type="ECO:0000313" key="4">
    <source>
        <dbReference type="EMBL" id="KAL3721601.1"/>
    </source>
</evidence>
<dbReference type="SMART" id="SM00612">
    <property type="entry name" value="Kelch"/>
    <property type="match status" value="2"/>
</dbReference>
<dbReference type="EMBL" id="JBJKBG010000009">
    <property type="protein sequence ID" value="KAL3721601.1"/>
    <property type="molecule type" value="Genomic_DNA"/>
</dbReference>
<comment type="caution">
    <text evidence="4">The sequence shown here is derived from an EMBL/GenBank/DDBJ whole genome shotgun (WGS) entry which is preliminary data.</text>
</comment>
<feature type="domain" description="F-box" evidence="2">
    <location>
        <begin position="25"/>
        <end position="62"/>
    </location>
</feature>
<dbReference type="Proteomes" id="UP001634007">
    <property type="component" value="Unassembled WGS sequence"/>
</dbReference>
<dbReference type="PANTHER" id="PTHR24414:SF23">
    <property type="entry name" value="F-BOX_KELCH-REPEAT PROTEIN SKIP6"/>
    <property type="match status" value="1"/>
</dbReference>
<dbReference type="InterPro" id="IPR006652">
    <property type="entry name" value="Kelch_1"/>
</dbReference>
<dbReference type="SUPFAM" id="SSF117281">
    <property type="entry name" value="Kelch motif"/>
    <property type="match status" value="1"/>
</dbReference>
<gene>
    <name evidence="4" type="ORF">ACJRO7_034009</name>
</gene>